<evidence type="ECO:0000313" key="21">
    <source>
        <dbReference type="Proteomes" id="UP001212170"/>
    </source>
</evidence>
<dbReference type="InterPro" id="IPR011545">
    <property type="entry name" value="DEAD/DEAH_box_helicase_dom"/>
</dbReference>
<gene>
    <name evidence="20" type="primary">recQ</name>
    <name evidence="20" type="ORF">NJT12_04255</name>
</gene>
<evidence type="ECO:0000256" key="7">
    <source>
        <dbReference type="ARBA" id="ARBA00022801"/>
    </source>
</evidence>
<dbReference type="InterPro" id="IPR048671">
    <property type="entry name" value="RecQ-1-like_HTH"/>
</dbReference>
<dbReference type="InterPro" id="IPR010997">
    <property type="entry name" value="HRDC-like_sf"/>
</dbReference>
<dbReference type="PROSITE" id="PS51194">
    <property type="entry name" value="HELICASE_CTER"/>
    <property type="match status" value="1"/>
</dbReference>
<dbReference type="Gene3D" id="1.10.10.1390">
    <property type="entry name" value="ATP-dependent DNA helicase RecQ"/>
    <property type="match status" value="1"/>
</dbReference>
<name>A0ABT4W8F6_9FLAO</name>
<feature type="domain" description="Helicase ATP-binding" evidence="18">
    <location>
        <begin position="29"/>
        <end position="200"/>
    </location>
</feature>
<accession>A0ABT4W8F6</accession>
<evidence type="ECO:0000259" key="17">
    <source>
        <dbReference type="PROSITE" id="PS50967"/>
    </source>
</evidence>
<dbReference type="PANTHER" id="PTHR13710">
    <property type="entry name" value="DNA HELICASE RECQ FAMILY MEMBER"/>
    <property type="match status" value="1"/>
</dbReference>
<dbReference type="InterPro" id="IPR004589">
    <property type="entry name" value="DNA_helicase_ATP-dep_RecQ"/>
</dbReference>
<dbReference type="InterPro" id="IPR044876">
    <property type="entry name" value="HRDC_dom_sf"/>
</dbReference>
<evidence type="ECO:0000313" key="20">
    <source>
        <dbReference type="EMBL" id="MDA6068827.1"/>
    </source>
</evidence>
<evidence type="ECO:0000256" key="14">
    <source>
        <dbReference type="ARBA" id="ARBA00023235"/>
    </source>
</evidence>
<keyword evidence="5" id="KW-0547">Nucleotide-binding</keyword>
<organism evidence="20 21">
    <name type="scientific">Flavobacterium azizsancarii</name>
    <dbReference type="NCBI Taxonomy" id="2961580"/>
    <lineage>
        <taxon>Bacteria</taxon>
        <taxon>Pseudomonadati</taxon>
        <taxon>Bacteroidota</taxon>
        <taxon>Flavobacteriia</taxon>
        <taxon>Flavobacteriales</taxon>
        <taxon>Flavobacteriaceae</taxon>
        <taxon>Flavobacterium</taxon>
    </lineage>
</organism>
<evidence type="ECO:0000256" key="13">
    <source>
        <dbReference type="ARBA" id="ARBA00023204"/>
    </source>
</evidence>
<dbReference type="SMART" id="SM00341">
    <property type="entry name" value="HRDC"/>
    <property type="match status" value="1"/>
</dbReference>
<keyword evidence="6" id="KW-0227">DNA damage</keyword>
<keyword evidence="14" id="KW-0413">Isomerase</keyword>
<dbReference type="SUPFAM" id="SSF46785">
    <property type="entry name" value="Winged helix' DNA-binding domain"/>
    <property type="match status" value="1"/>
</dbReference>
<dbReference type="Pfam" id="PF00271">
    <property type="entry name" value="Helicase_C"/>
    <property type="match status" value="1"/>
</dbReference>
<dbReference type="PROSITE" id="PS50967">
    <property type="entry name" value="HRDC"/>
    <property type="match status" value="1"/>
</dbReference>
<comment type="cofactor">
    <cofactor evidence="1">
        <name>Mg(2+)</name>
        <dbReference type="ChEBI" id="CHEBI:18420"/>
    </cofactor>
</comment>
<dbReference type="GO" id="GO:0016787">
    <property type="term" value="F:hydrolase activity"/>
    <property type="evidence" value="ECO:0007669"/>
    <property type="project" value="UniProtKB-KW"/>
</dbReference>
<dbReference type="CDD" id="cd18794">
    <property type="entry name" value="SF2_C_RecQ"/>
    <property type="match status" value="1"/>
</dbReference>
<dbReference type="SMART" id="SM00487">
    <property type="entry name" value="DEXDc"/>
    <property type="match status" value="1"/>
</dbReference>
<keyword evidence="12" id="KW-0233">DNA recombination</keyword>
<evidence type="ECO:0000256" key="10">
    <source>
        <dbReference type="ARBA" id="ARBA00022840"/>
    </source>
</evidence>
<evidence type="ECO:0000256" key="8">
    <source>
        <dbReference type="ARBA" id="ARBA00022806"/>
    </source>
</evidence>
<evidence type="ECO:0000256" key="2">
    <source>
        <dbReference type="ARBA" id="ARBA00001947"/>
    </source>
</evidence>
<dbReference type="EMBL" id="JAMZNK010000004">
    <property type="protein sequence ID" value="MDA6068827.1"/>
    <property type="molecule type" value="Genomic_DNA"/>
</dbReference>
<evidence type="ECO:0000256" key="3">
    <source>
        <dbReference type="ARBA" id="ARBA00005446"/>
    </source>
</evidence>
<dbReference type="SMART" id="SM00490">
    <property type="entry name" value="HELICc"/>
    <property type="match status" value="1"/>
</dbReference>
<evidence type="ECO:0000256" key="1">
    <source>
        <dbReference type="ARBA" id="ARBA00001946"/>
    </source>
</evidence>
<dbReference type="Proteomes" id="UP001212170">
    <property type="component" value="Unassembled WGS sequence"/>
</dbReference>
<dbReference type="InterPro" id="IPR002121">
    <property type="entry name" value="HRDC_dom"/>
</dbReference>
<dbReference type="Gene3D" id="3.40.50.300">
    <property type="entry name" value="P-loop containing nucleotide triphosphate hydrolases"/>
    <property type="match status" value="2"/>
</dbReference>
<dbReference type="Gene3D" id="1.10.150.80">
    <property type="entry name" value="HRDC domain"/>
    <property type="match status" value="1"/>
</dbReference>
<dbReference type="NCBIfam" id="TIGR00614">
    <property type="entry name" value="recQ_fam"/>
    <property type="match status" value="1"/>
</dbReference>
<evidence type="ECO:0000259" key="18">
    <source>
        <dbReference type="PROSITE" id="PS51192"/>
    </source>
</evidence>
<evidence type="ECO:0000256" key="11">
    <source>
        <dbReference type="ARBA" id="ARBA00023125"/>
    </source>
</evidence>
<dbReference type="Pfam" id="PF00570">
    <property type="entry name" value="HRDC"/>
    <property type="match status" value="1"/>
</dbReference>
<evidence type="ECO:0000256" key="15">
    <source>
        <dbReference type="ARBA" id="ARBA00034617"/>
    </source>
</evidence>
<dbReference type="SUPFAM" id="SSF52540">
    <property type="entry name" value="P-loop containing nucleoside triphosphate hydrolases"/>
    <property type="match status" value="1"/>
</dbReference>
<keyword evidence="13" id="KW-0234">DNA repair</keyword>
<evidence type="ECO:0000256" key="16">
    <source>
        <dbReference type="NCBIfam" id="TIGR01389"/>
    </source>
</evidence>
<keyword evidence="8 20" id="KW-0347">Helicase</keyword>
<feature type="domain" description="HRDC" evidence="17">
    <location>
        <begin position="534"/>
        <end position="614"/>
    </location>
</feature>
<dbReference type="PANTHER" id="PTHR13710:SF105">
    <property type="entry name" value="ATP-DEPENDENT DNA HELICASE Q1"/>
    <property type="match status" value="1"/>
</dbReference>
<dbReference type="InterPro" id="IPR018982">
    <property type="entry name" value="RQC_domain"/>
</dbReference>
<proteinExistence type="inferred from homology"/>
<dbReference type="NCBIfam" id="TIGR01389">
    <property type="entry name" value="recQ"/>
    <property type="match status" value="1"/>
</dbReference>
<dbReference type="InterPro" id="IPR001650">
    <property type="entry name" value="Helicase_C-like"/>
</dbReference>
<evidence type="ECO:0000256" key="12">
    <source>
        <dbReference type="ARBA" id="ARBA00023172"/>
    </source>
</evidence>
<reference evidence="20 21" key="1">
    <citation type="journal article" date="2023" name="Chemosphere">
        <title>Whole genome analysis of Flavobacterium aziz-sancarii sp. nov., isolated from Ardley Island (Antarctica), revealed a rich resistome and bioremediation potential.</title>
        <authorList>
            <person name="Otur C."/>
            <person name="Okay S."/>
            <person name="Kurt-Kizildogan A."/>
        </authorList>
    </citation>
    <scope>NUCLEOTIDE SEQUENCE [LARGE SCALE GENOMIC DNA]</scope>
    <source>
        <strain evidence="20 21">AC</strain>
    </source>
</reference>
<comment type="caution">
    <text evidence="20">The sequence shown here is derived from an EMBL/GenBank/DDBJ whole genome shotgun (WGS) entry which is preliminary data.</text>
</comment>
<dbReference type="CDD" id="cd17920">
    <property type="entry name" value="DEXHc_RecQ"/>
    <property type="match status" value="1"/>
</dbReference>
<dbReference type="InterPro" id="IPR027417">
    <property type="entry name" value="P-loop_NTPase"/>
</dbReference>
<dbReference type="EC" id="5.6.2.4" evidence="16"/>
<evidence type="ECO:0000256" key="5">
    <source>
        <dbReference type="ARBA" id="ARBA00022741"/>
    </source>
</evidence>
<comment type="catalytic activity">
    <reaction evidence="15">
        <text>Couples ATP hydrolysis with the unwinding of duplex DNA by translocating in the 3'-5' direction.</text>
        <dbReference type="EC" id="5.6.2.4"/>
    </reaction>
</comment>
<dbReference type="SUPFAM" id="SSF47819">
    <property type="entry name" value="HRDC-like"/>
    <property type="match status" value="1"/>
</dbReference>
<evidence type="ECO:0000259" key="19">
    <source>
        <dbReference type="PROSITE" id="PS51194"/>
    </source>
</evidence>
<sequence>MNSNEIEIHKELKKYFGFSQFKGLQEQVITSILSQTNTFVIMPTGGGKSLCYQLPALIQDGTAIVVSPLIALMKNQVDAIRSLSSENGIAHVLNSSLTKTEIAQVKKDITSGLTKLLYVAPESLTKEEYVAFLQSVPISFVAIDEAHCISEWGHDFRPEYRNLKNIIKQLGQVPIIGLTATATPKVQEDILKNLDMSDANTFKASFNRPNLYYEVRTKTKNIESDIIRFIKQHKGKSGIIYCLSRKKVEAIAEVLQVNGISAVPYHAGLDAKTRAKHQDMFLMEDVDVVVATIAFGMGIDKPDVRFVIHHDIPKSLESYYQETGRAGRDGGEGHCLAYYSYKDVEKLEKFMSGKPVAEQEIGFALLQEVVAYAETSMSRRKFLLHYFGEEFDSETGEGADMDDNVRNPKTKVEAKDQAVKLLEIVRDTKHIYKSKEIVFTLIGRVNAVIKAHKTDTQSFFGSGSDHDEKYWMALLRQVLVAGYLSKDIETYGVVKITKEGLNFIKKPVSFMMSEDHEYNESEDEAIVTASKSSGTADEVLMGMLRELRKKVAKKLGVPPFVVFQDPSLEDMALKYPITLTELYNIHGVGEGKAKKYGNEFITLINRYVEDNDITRPDDLVVKSTGVNSVNKLYIIQNIDRKLPLSDIASAKGLSMDALIKEMEQIVYAGTKLNIKYWVDDMLDEDQQEEIHDYFMESESDKIEDALKEFDGDYDIDELRLMRIKFISEVAN</sequence>
<keyword evidence="11" id="KW-0238">DNA-binding</keyword>
<dbReference type="RefSeq" id="WP_271334663.1">
    <property type="nucleotide sequence ID" value="NZ_JAMZNK010000004.1"/>
</dbReference>
<feature type="domain" description="Helicase C-terminal" evidence="19">
    <location>
        <begin position="221"/>
        <end position="378"/>
    </location>
</feature>
<dbReference type="InterPro" id="IPR006293">
    <property type="entry name" value="DNA_helicase_ATP-dep_RecQ_bac"/>
</dbReference>
<dbReference type="PROSITE" id="PS51192">
    <property type="entry name" value="HELICASE_ATP_BIND_1"/>
    <property type="match status" value="1"/>
</dbReference>
<dbReference type="Pfam" id="PF00270">
    <property type="entry name" value="DEAD"/>
    <property type="match status" value="1"/>
</dbReference>
<dbReference type="Pfam" id="PF09382">
    <property type="entry name" value="RQC"/>
    <property type="match status" value="1"/>
</dbReference>
<keyword evidence="10" id="KW-0067">ATP-binding</keyword>
<dbReference type="InterPro" id="IPR036390">
    <property type="entry name" value="WH_DNA-bd_sf"/>
</dbReference>
<dbReference type="SMART" id="SM00956">
    <property type="entry name" value="RQC"/>
    <property type="match status" value="1"/>
</dbReference>
<comment type="cofactor">
    <cofactor evidence="2">
        <name>Zn(2+)</name>
        <dbReference type="ChEBI" id="CHEBI:29105"/>
    </cofactor>
</comment>
<dbReference type="InterPro" id="IPR032284">
    <property type="entry name" value="RecQ_Zn-bd"/>
</dbReference>
<comment type="similarity">
    <text evidence="3">Belongs to the helicase family. RecQ subfamily.</text>
</comment>
<evidence type="ECO:0000256" key="9">
    <source>
        <dbReference type="ARBA" id="ARBA00022833"/>
    </source>
</evidence>
<protein>
    <recommendedName>
        <fullName evidence="16">DNA helicase RecQ</fullName>
        <ecNumber evidence="16">5.6.2.4</ecNumber>
    </recommendedName>
</protein>
<evidence type="ECO:0000256" key="4">
    <source>
        <dbReference type="ARBA" id="ARBA00022723"/>
    </source>
</evidence>
<dbReference type="Gene3D" id="1.10.10.10">
    <property type="entry name" value="Winged helix-like DNA-binding domain superfamily/Winged helix DNA-binding domain"/>
    <property type="match status" value="1"/>
</dbReference>
<keyword evidence="21" id="KW-1185">Reference proteome</keyword>
<dbReference type="GO" id="GO:0003678">
    <property type="term" value="F:DNA helicase activity"/>
    <property type="evidence" value="ECO:0007669"/>
    <property type="project" value="UniProtKB-EC"/>
</dbReference>
<dbReference type="Pfam" id="PF21220">
    <property type="entry name" value="RecQ-1-like_HTH"/>
    <property type="match status" value="1"/>
</dbReference>
<dbReference type="Pfam" id="PF16124">
    <property type="entry name" value="RecQ_Zn_bind"/>
    <property type="match status" value="1"/>
</dbReference>
<evidence type="ECO:0000256" key="6">
    <source>
        <dbReference type="ARBA" id="ARBA00022763"/>
    </source>
</evidence>
<keyword evidence="9" id="KW-0862">Zinc</keyword>
<keyword evidence="7 20" id="KW-0378">Hydrolase</keyword>
<keyword evidence="4" id="KW-0479">Metal-binding</keyword>
<dbReference type="InterPro" id="IPR036388">
    <property type="entry name" value="WH-like_DNA-bd_sf"/>
</dbReference>
<dbReference type="InterPro" id="IPR014001">
    <property type="entry name" value="Helicase_ATP-bd"/>
</dbReference>